<evidence type="ECO:0000313" key="2">
    <source>
        <dbReference type="Proteomes" id="UP000078454"/>
    </source>
</evidence>
<comment type="caution">
    <text evidence="1">The sequence shown here is derived from an EMBL/GenBank/DDBJ whole genome shotgun (WGS) entry which is preliminary data.</text>
</comment>
<keyword evidence="2" id="KW-1185">Reference proteome</keyword>
<protein>
    <submittedName>
        <fullName evidence="1">Uncharacterized protein</fullName>
    </submittedName>
</protein>
<name>A0A197ZWR8_9BACL</name>
<dbReference type="OrthoDB" id="2888644at2"/>
<dbReference type="AlphaFoldDB" id="A0A197ZWR8"/>
<accession>A0A197ZWR8</accession>
<proteinExistence type="predicted"/>
<reference evidence="1 2" key="1">
    <citation type="submission" date="2016-05" db="EMBL/GenBank/DDBJ databases">
        <title>Paenibacillus sp. 1ZS3-15 nov., isolated from the rhizosphere soil.</title>
        <authorList>
            <person name="Zhang X.X."/>
            <person name="Zhang J."/>
        </authorList>
    </citation>
    <scope>NUCLEOTIDE SEQUENCE [LARGE SCALE GENOMIC DNA]</scope>
    <source>
        <strain evidence="1 2">1ZS3-15</strain>
    </source>
</reference>
<organism evidence="1 2">
    <name type="scientific">Paenibacillus oryzisoli</name>
    <dbReference type="NCBI Taxonomy" id="1850517"/>
    <lineage>
        <taxon>Bacteria</taxon>
        <taxon>Bacillati</taxon>
        <taxon>Bacillota</taxon>
        <taxon>Bacilli</taxon>
        <taxon>Bacillales</taxon>
        <taxon>Paenibacillaceae</taxon>
        <taxon>Paenibacillus</taxon>
    </lineage>
</organism>
<sequence>MPSEFALDLCFIREHAQSPFYMIIEQQMSELFAGKGTWYVDHREQEGLDIAVAEVKGLSTWESEDDVLSYIEEYAGSGLPAELDCWIHLQGYQVKVMPKADAGCCRLKKEASV</sequence>
<dbReference type="Proteomes" id="UP000078454">
    <property type="component" value="Unassembled WGS sequence"/>
</dbReference>
<dbReference type="RefSeq" id="WP_068671099.1">
    <property type="nucleotide sequence ID" value="NZ_LYPB01000093.1"/>
</dbReference>
<dbReference type="STRING" id="1850517.A8708_06190"/>
<dbReference type="EMBL" id="LYPB01000093">
    <property type="protein sequence ID" value="OAS13450.1"/>
    <property type="molecule type" value="Genomic_DNA"/>
</dbReference>
<gene>
    <name evidence="1" type="ORF">A8708_06190</name>
</gene>
<evidence type="ECO:0000313" key="1">
    <source>
        <dbReference type="EMBL" id="OAS13450.1"/>
    </source>
</evidence>